<dbReference type="InterPro" id="IPR043145">
    <property type="entry name" value="Znf_ZZ_sf"/>
</dbReference>
<keyword evidence="1" id="KW-0479">Metal-binding</keyword>
<dbReference type="Pfam" id="PF22941">
    <property type="entry name" value="TADA2A-like_3rd"/>
    <property type="match status" value="1"/>
</dbReference>
<evidence type="ECO:0000256" key="3">
    <source>
        <dbReference type="ARBA" id="ARBA00022833"/>
    </source>
</evidence>
<feature type="domain" description="ZZ-type" evidence="9">
    <location>
        <begin position="24"/>
        <end position="79"/>
    </location>
</feature>
<reference evidence="11" key="1">
    <citation type="journal article" date="2013" name="Genome Biol. Evol.">
        <title>Punctuated emergences of genetic and phenotypic innovations in eumetazoan, bilaterian, euteleostome, and hominidae ancestors.</title>
        <authorList>
            <person name="Wenger Y."/>
            <person name="Galliot B."/>
        </authorList>
    </citation>
    <scope>NUCLEOTIDE SEQUENCE</scope>
    <source>
        <tissue evidence="11">Whole animals</tissue>
    </source>
</reference>
<keyword evidence="5" id="KW-0804">Transcription</keyword>
<dbReference type="PROSITE" id="PS50090">
    <property type="entry name" value="MYB_LIKE"/>
    <property type="match status" value="1"/>
</dbReference>
<dbReference type="Pfam" id="PF25299">
    <property type="entry name" value="ZZ_ADA2"/>
    <property type="match status" value="1"/>
</dbReference>
<protein>
    <submittedName>
        <fullName evidence="11">Transcriptional adapter 2-beta</fullName>
    </submittedName>
</protein>
<dbReference type="InterPro" id="IPR001005">
    <property type="entry name" value="SANT/Myb"/>
</dbReference>
<dbReference type="OrthoDB" id="270417at2759"/>
<dbReference type="PIRSF" id="PIRSF025024">
    <property type="entry name" value="Transcriptional_adaptor_2"/>
    <property type="match status" value="1"/>
</dbReference>
<dbReference type="Gene3D" id="1.10.10.60">
    <property type="entry name" value="Homeodomain-like"/>
    <property type="match status" value="1"/>
</dbReference>
<evidence type="ECO:0000259" key="10">
    <source>
        <dbReference type="PROSITE" id="PS51293"/>
    </source>
</evidence>
<evidence type="ECO:0000259" key="9">
    <source>
        <dbReference type="PROSITE" id="PS50135"/>
    </source>
</evidence>
<dbReference type="PANTHER" id="PTHR12374">
    <property type="entry name" value="TRANSCRIPTIONAL ADAPTOR 2 ADA2 -RELATED"/>
    <property type="match status" value="1"/>
</dbReference>
<evidence type="ECO:0000256" key="2">
    <source>
        <dbReference type="ARBA" id="ARBA00022771"/>
    </source>
</evidence>
<dbReference type="GO" id="GO:0003713">
    <property type="term" value="F:transcription coactivator activity"/>
    <property type="evidence" value="ECO:0007669"/>
    <property type="project" value="InterPro"/>
</dbReference>
<proteinExistence type="evidence at transcript level"/>
<evidence type="ECO:0000313" key="11">
    <source>
        <dbReference type="EMBL" id="CDG69103.1"/>
    </source>
</evidence>
<keyword evidence="4" id="KW-0805">Transcription regulation</keyword>
<dbReference type="AlphaFoldDB" id="T2MA07"/>
<sequence length="451" mass="52772">YKLLKLLNMSTGNNQIQTLPIQDATKYHCNSCFGDCSGLRVSCADCAEFDACLHCFASGVEVGNHKKNHRYSFIDNGTFSLFVPNWTADEEMLLLDGIEQHGLGNWDDVADHVGTKSFQEVQEHFEDIYLWKNIGTATLTRGLSEIRDHTAANAEFFPSIHQTEEIIDLPPSEQLELGYKPLRDDFEREYDNDTENLVKNLVCSRDDDELETALKLSMVDMYWRSLKERARFKKIAKQYGLITTKHKLIASRRKYSKEDREFKDKIRVFAQFLSVQQWEELVNNRIREKEIKLKIKDLVRYRRNGIKKLLACQEYEEFKLQREKKKEIKKRMHVISPPRTTKTSKKESEDDSSLESKIFFNETDLNRNDNKFIEKMRMDPCANLLSDKEKQLCFALDLSYSRYCAIKIHLLNEFATCRSKITYKGKPPSFMTTALRECLRSFFVQCGWIDV</sequence>
<dbReference type="FunFam" id="1.10.10.60:FF:000110">
    <property type="entry name" value="Transcriptional adapter"/>
    <property type="match status" value="1"/>
</dbReference>
<keyword evidence="2 7" id="KW-0863">Zinc-finger</keyword>
<dbReference type="SUPFAM" id="SSF57850">
    <property type="entry name" value="RING/U-box"/>
    <property type="match status" value="1"/>
</dbReference>
<evidence type="ECO:0000256" key="6">
    <source>
        <dbReference type="ARBA" id="ARBA00023242"/>
    </source>
</evidence>
<name>T2MA07_HYDVU</name>
<dbReference type="PANTHER" id="PTHR12374:SF63">
    <property type="entry name" value="TRANSCRIPTIONAL ADAPTER 2-BETA"/>
    <property type="match status" value="1"/>
</dbReference>
<dbReference type="InterPro" id="IPR055141">
    <property type="entry name" value="TADA2A_B-like_dom"/>
</dbReference>
<gene>
    <name evidence="11" type="primary">TADA2B</name>
</gene>
<keyword evidence="3" id="KW-0862">Zinc</keyword>
<evidence type="ECO:0000256" key="5">
    <source>
        <dbReference type="ARBA" id="ARBA00023163"/>
    </source>
</evidence>
<dbReference type="InterPro" id="IPR009057">
    <property type="entry name" value="Homeodomain-like_sf"/>
</dbReference>
<dbReference type="Gene3D" id="3.30.60.90">
    <property type="match status" value="1"/>
</dbReference>
<organism evidence="11">
    <name type="scientific">Hydra vulgaris</name>
    <name type="common">Hydra</name>
    <name type="synonym">Hydra attenuata</name>
    <dbReference type="NCBI Taxonomy" id="6087"/>
    <lineage>
        <taxon>Eukaryota</taxon>
        <taxon>Metazoa</taxon>
        <taxon>Cnidaria</taxon>
        <taxon>Hydrozoa</taxon>
        <taxon>Hydroidolina</taxon>
        <taxon>Anthoathecata</taxon>
        <taxon>Aplanulata</taxon>
        <taxon>Hydridae</taxon>
        <taxon>Hydra</taxon>
    </lineage>
</organism>
<dbReference type="GO" id="GO:0008270">
    <property type="term" value="F:zinc ion binding"/>
    <property type="evidence" value="ECO:0007669"/>
    <property type="project" value="UniProtKB-KW"/>
</dbReference>
<dbReference type="GO" id="GO:0006357">
    <property type="term" value="P:regulation of transcription by RNA polymerase II"/>
    <property type="evidence" value="ECO:0007669"/>
    <property type="project" value="InterPro"/>
</dbReference>
<dbReference type="InterPro" id="IPR036388">
    <property type="entry name" value="WH-like_DNA-bd_sf"/>
</dbReference>
<feature type="domain" description="SANT" evidence="10">
    <location>
        <begin position="81"/>
        <end position="133"/>
    </location>
</feature>
<dbReference type="InterPro" id="IPR016827">
    <property type="entry name" value="Ada2/TADA2"/>
</dbReference>
<dbReference type="InterPro" id="IPR017884">
    <property type="entry name" value="SANT_dom"/>
</dbReference>
<dbReference type="CDD" id="cd00167">
    <property type="entry name" value="SANT"/>
    <property type="match status" value="1"/>
</dbReference>
<dbReference type="SMART" id="SM00291">
    <property type="entry name" value="ZnF_ZZ"/>
    <property type="match status" value="1"/>
</dbReference>
<dbReference type="InterPro" id="IPR041983">
    <property type="entry name" value="ADA2-like_ZZ"/>
</dbReference>
<evidence type="ECO:0000259" key="8">
    <source>
        <dbReference type="PROSITE" id="PS50090"/>
    </source>
</evidence>
<dbReference type="GO" id="GO:0006338">
    <property type="term" value="P:chromatin remodeling"/>
    <property type="evidence" value="ECO:0007669"/>
    <property type="project" value="TreeGrafter"/>
</dbReference>
<dbReference type="SUPFAM" id="SSF46689">
    <property type="entry name" value="Homeodomain-like"/>
    <property type="match status" value="2"/>
</dbReference>
<dbReference type="Gene3D" id="1.10.10.10">
    <property type="entry name" value="Winged helix-like DNA-binding domain superfamily/Winged helix DNA-binding domain"/>
    <property type="match status" value="1"/>
</dbReference>
<evidence type="ECO:0000256" key="4">
    <source>
        <dbReference type="ARBA" id="ARBA00023015"/>
    </source>
</evidence>
<dbReference type="GO" id="GO:0005634">
    <property type="term" value="C:nucleus"/>
    <property type="evidence" value="ECO:0007669"/>
    <property type="project" value="TreeGrafter"/>
</dbReference>
<feature type="non-terminal residue" evidence="11">
    <location>
        <position position="1"/>
    </location>
</feature>
<dbReference type="EMBL" id="HAAD01002871">
    <property type="protein sequence ID" value="CDG69103.1"/>
    <property type="molecule type" value="mRNA"/>
</dbReference>
<dbReference type="InterPro" id="IPR000433">
    <property type="entry name" value="Znf_ZZ"/>
</dbReference>
<evidence type="ECO:0000256" key="7">
    <source>
        <dbReference type="PROSITE-ProRule" id="PRU00228"/>
    </source>
</evidence>
<accession>T2MA07</accession>
<dbReference type="CDD" id="cd02335">
    <property type="entry name" value="ZZ_ADA2"/>
    <property type="match status" value="1"/>
</dbReference>
<dbReference type="PROSITE" id="PS51293">
    <property type="entry name" value="SANT"/>
    <property type="match status" value="1"/>
</dbReference>
<keyword evidence="6" id="KW-0539">Nucleus</keyword>
<feature type="domain" description="Myb-like" evidence="8">
    <location>
        <begin position="85"/>
        <end position="129"/>
    </location>
</feature>
<dbReference type="GO" id="GO:0003682">
    <property type="term" value="F:chromatin binding"/>
    <property type="evidence" value="ECO:0007669"/>
    <property type="project" value="TreeGrafter"/>
</dbReference>
<dbReference type="SMART" id="SM00717">
    <property type="entry name" value="SANT"/>
    <property type="match status" value="1"/>
</dbReference>
<dbReference type="PROSITE" id="PS50135">
    <property type="entry name" value="ZF_ZZ_2"/>
    <property type="match status" value="1"/>
</dbReference>
<evidence type="ECO:0000256" key="1">
    <source>
        <dbReference type="ARBA" id="ARBA00022723"/>
    </source>
</evidence>
<dbReference type="Pfam" id="PF00249">
    <property type="entry name" value="Myb_DNA-binding"/>
    <property type="match status" value="1"/>
</dbReference>
<dbReference type="GO" id="GO:0070461">
    <property type="term" value="C:SAGA-type complex"/>
    <property type="evidence" value="ECO:0007669"/>
    <property type="project" value="TreeGrafter"/>
</dbReference>